<proteinExistence type="predicted"/>
<dbReference type="AlphaFoldDB" id="A0AAV3PTN3"/>
<organism evidence="1 2">
    <name type="scientific">Lithospermum erythrorhizon</name>
    <name type="common">Purple gromwell</name>
    <name type="synonym">Lithospermum officinale var. erythrorhizon</name>
    <dbReference type="NCBI Taxonomy" id="34254"/>
    <lineage>
        <taxon>Eukaryota</taxon>
        <taxon>Viridiplantae</taxon>
        <taxon>Streptophyta</taxon>
        <taxon>Embryophyta</taxon>
        <taxon>Tracheophyta</taxon>
        <taxon>Spermatophyta</taxon>
        <taxon>Magnoliopsida</taxon>
        <taxon>eudicotyledons</taxon>
        <taxon>Gunneridae</taxon>
        <taxon>Pentapetalae</taxon>
        <taxon>asterids</taxon>
        <taxon>lamiids</taxon>
        <taxon>Boraginales</taxon>
        <taxon>Boraginaceae</taxon>
        <taxon>Boraginoideae</taxon>
        <taxon>Lithospermeae</taxon>
        <taxon>Lithospermum</taxon>
    </lineage>
</organism>
<accession>A0AAV3PTN3</accession>
<evidence type="ECO:0000313" key="2">
    <source>
        <dbReference type="Proteomes" id="UP001454036"/>
    </source>
</evidence>
<dbReference type="Proteomes" id="UP001454036">
    <property type="component" value="Unassembled WGS sequence"/>
</dbReference>
<evidence type="ECO:0000313" key="1">
    <source>
        <dbReference type="EMBL" id="GAA0154456.1"/>
    </source>
</evidence>
<comment type="caution">
    <text evidence="1">The sequence shown here is derived from an EMBL/GenBank/DDBJ whole genome shotgun (WGS) entry which is preliminary data.</text>
</comment>
<reference evidence="1 2" key="1">
    <citation type="submission" date="2024-01" db="EMBL/GenBank/DDBJ databases">
        <title>The complete chloroplast genome sequence of Lithospermum erythrorhizon: insights into the phylogenetic relationship among Boraginaceae species and the maternal lineages of purple gromwells.</title>
        <authorList>
            <person name="Okada T."/>
            <person name="Watanabe K."/>
        </authorList>
    </citation>
    <scope>NUCLEOTIDE SEQUENCE [LARGE SCALE GENOMIC DNA]</scope>
</reference>
<gene>
    <name evidence="1" type="ORF">LIER_37889</name>
</gene>
<dbReference type="EMBL" id="BAABME010018618">
    <property type="protein sequence ID" value="GAA0154456.1"/>
    <property type="molecule type" value="Genomic_DNA"/>
</dbReference>
<keyword evidence="2" id="KW-1185">Reference proteome</keyword>
<name>A0AAV3PTN3_LITER</name>
<protein>
    <submittedName>
        <fullName evidence="1">Uncharacterized protein</fullName>
    </submittedName>
</protein>
<sequence>MRCRGVTTSTTIAHMVKEDSMGRGKIREFLRRVYGVNISYWKAWKAKEIGVLLVRGGAVDSYTRLAAYFWLLEKSNPGTYSTYQLSENSCFKQYFLALGPCVAGF</sequence>